<evidence type="ECO:0000313" key="2">
    <source>
        <dbReference type="Proteomes" id="UP000593561"/>
    </source>
</evidence>
<reference evidence="1 2" key="1">
    <citation type="journal article" date="2019" name="Genome Biol. Evol.">
        <title>Insights into the evolution of the New World diploid cottons (Gossypium, subgenus Houzingenia) based on genome sequencing.</title>
        <authorList>
            <person name="Grover C.E."/>
            <person name="Arick M.A. 2nd"/>
            <person name="Thrash A."/>
            <person name="Conover J.L."/>
            <person name="Sanders W.S."/>
            <person name="Peterson D.G."/>
            <person name="Frelichowski J.E."/>
            <person name="Scheffler J.A."/>
            <person name="Scheffler B.E."/>
            <person name="Wendel J.F."/>
        </authorList>
    </citation>
    <scope>NUCLEOTIDE SEQUENCE [LARGE SCALE GENOMIC DNA]</scope>
    <source>
        <strain evidence="1">27</strain>
        <tissue evidence="1">Leaf</tissue>
    </source>
</reference>
<dbReference type="Proteomes" id="UP000593561">
    <property type="component" value="Unassembled WGS sequence"/>
</dbReference>
<gene>
    <name evidence="1" type="ORF">Godav_001139</name>
</gene>
<dbReference type="AlphaFoldDB" id="A0A7J8T2F3"/>
<sequence>MLSGNVPRGSPLPLVKPKIRRLERRFHRVHMKPETRSQIQRELSAML</sequence>
<proteinExistence type="predicted"/>
<name>A0A7J8T2F3_GOSDV</name>
<keyword evidence="2" id="KW-1185">Reference proteome</keyword>
<accession>A0A7J8T2F3</accession>
<evidence type="ECO:0000313" key="1">
    <source>
        <dbReference type="EMBL" id="MBA0632383.1"/>
    </source>
</evidence>
<dbReference type="EMBL" id="JABFAC010000013">
    <property type="protein sequence ID" value="MBA0632383.1"/>
    <property type="molecule type" value="Genomic_DNA"/>
</dbReference>
<comment type="caution">
    <text evidence="1">The sequence shown here is derived from an EMBL/GenBank/DDBJ whole genome shotgun (WGS) entry which is preliminary data.</text>
</comment>
<organism evidence="1 2">
    <name type="scientific">Gossypium davidsonii</name>
    <name type="common">Davidson's cotton</name>
    <name type="synonym">Gossypium klotzschianum subsp. davidsonii</name>
    <dbReference type="NCBI Taxonomy" id="34287"/>
    <lineage>
        <taxon>Eukaryota</taxon>
        <taxon>Viridiplantae</taxon>
        <taxon>Streptophyta</taxon>
        <taxon>Embryophyta</taxon>
        <taxon>Tracheophyta</taxon>
        <taxon>Spermatophyta</taxon>
        <taxon>Magnoliopsida</taxon>
        <taxon>eudicotyledons</taxon>
        <taxon>Gunneridae</taxon>
        <taxon>Pentapetalae</taxon>
        <taxon>rosids</taxon>
        <taxon>malvids</taxon>
        <taxon>Malvales</taxon>
        <taxon>Malvaceae</taxon>
        <taxon>Malvoideae</taxon>
        <taxon>Gossypium</taxon>
    </lineage>
</organism>
<protein>
    <submittedName>
        <fullName evidence="1">Uncharacterized protein</fullName>
    </submittedName>
</protein>